<dbReference type="AlphaFoldDB" id="A0A180G6S4"/>
<evidence type="ECO:0000313" key="2">
    <source>
        <dbReference type="EnsemblFungi" id="PTTG_12628-t43_1-p1"/>
    </source>
</evidence>
<reference evidence="2 3" key="3">
    <citation type="journal article" date="2017" name="G3 (Bethesda)">
        <title>Comparative analysis highlights variable genome content of wheat rusts and divergence of the mating loci.</title>
        <authorList>
            <person name="Cuomo C.A."/>
            <person name="Bakkeren G."/>
            <person name="Khalil H.B."/>
            <person name="Panwar V."/>
            <person name="Joly D."/>
            <person name="Linning R."/>
            <person name="Sakthikumar S."/>
            <person name="Song X."/>
            <person name="Adiconis X."/>
            <person name="Fan L."/>
            <person name="Goldberg J.M."/>
            <person name="Levin J.Z."/>
            <person name="Young S."/>
            <person name="Zeng Q."/>
            <person name="Anikster Y."/>
            <person name="Bruce M."/>
            <person name="Wang M."/>
            <person name="Yin C."/>
            <person name="McCallum B."/>
            <person name="Szabo L.J."/>
            <person name="Hulbert S."/>
            <person name="Chen X."/>
            <person name="Fellers J.P."/>
        </authorList>
    </citation>
    <scope>NUCLEOTIDE SEQUENCE</scope>
    <source>
        <strain evidence="3">Isolate 1-1 / race 1 (BBBD)</strain>
        <strain evidence="2">isolate 1-1 / race 1 (BBBD)</strain>
    </source>
</reference>
<proteinExistence type="predicted"/>
<evidence type="ECO:0000313" key="3">
    <source>
        <dbReference type="Proteomes" id="UP000005240"/>
    </source>
</evidence>
<dbReference type="PANTHER" id="PTHR33069">
    <property type="entry name" value="CHROMOSOME 7, WHOLE GENOME SHOTGUN SEQUENCE-RELATED"/>
    <property type="match status" value="1"/>
</dbReference>
<dbReference type="EMBL" id="ADAS02000187">
    <property type="protein sequence ID" value="OAV88320.1"/>
    <property type="molecule type" value="Genomic_DNA"/>
</dbReference>
<organism evidence="1">
    <name type="scientific">Puccinia triticina (isolate 1-1 / race 1 (BBBD))</name>
    <name type="common">Brown leaf rust fungus</name>
    <dbReference type="NCBI Taxonomy" id="630390"/>
    <lineage>
        <taxon>Eukaryota</taxon>
        <taxon>Fungi</taxon>
        <taxon>Dikarya</taxon>
        <taxon>Basidiomycota</taxon>
        <taxon>Pucciniomycotina</taxon>
        <taxon>Pucciniomycetes</taxon>
        <taxon>Pucciniales</taxon>
        <taxon>Pucciniaceae</taxon>
        <taxon>Puccinia</taxon>
    </lineage>
</organism>
<accession>A0A180G6S4</accession>
<sequence>MENPPSNTPKGPGPNLHHLGELVILGFESLMRKYDELGGTSTQYPHRRQVFVHEDNSIETLCDRLQSTLLPLLKYHLTTVFELLDAVSMQKEQESSLRRILEIQPELDHELTVISSAFLVICPELPSDSNVTHDQHLKQFKVYRLFLFKKDFLSTVERISQAFRAACDYTEMMAESRWALIGEDASFPYEGQEEPAVYDIERTIKHSQMSEMEVIEERGLMGVFRSDWSLDILKSLVDPTAPRPDDELELLTDQPLIQLANLLIPLIKLIRLFFEKISKNGMSYQRLPSHTQMNSKQLQCLCQSVEATSDVKLIFRILCEFQADLPDEPVDIRIAIQTAENIVNRLEGASLCVVRYLVPLLDRLADRNHYQAWFDTWNILFKAAIHNFIQAAKQL</sequence>
<name>A0A180G6S4_PUCT1</name>
<keyword evidence="3" id="KW-1185">Reference proteome</keyword>
<reference evidence="1" key="1">
    <citation type="submission" date="2009-11" db="EMBL/GenBank/DDBJ databases">
        <authorList>
            <consortium name="The Broad Institute Genome Sequencing Platform"/>
            <person name="Ward D."/>
            <person name="Feldgarden M."/>
            <person name="Earl A."/>
            <person name="Young S.K."/>
            <person name="Zeng Q."/>
            <person name="Koehrsen M."/>
            <person name="Alvarado L."/>
            <person name="Berlin A."/>
            <person name="Bochicchio J."/>
            <person name="Borenstein D."/>
            <person name="Chapman S.B."/>
            <person name="Chen Z."/>
            <person name="Engels R."/>
            <person name="Freedman E."/>
            <person name="Gellesch M."/>
            <person name="Goldberg J."/>
            <person name="Griggs A."/>
            <person name="Gujja S."/>
            <person name="Heilman E."/>
            <person name="Heiman D."/>
            <person name="Hepburn T."/>
            <person name="Howarth C."/>
            <person name="Jen D."/>
            <person name="Larson L."/>
            <person name="Lewis B."/>
            <person name="Mehta T."/>
            <person name="Park D."/>
            <person name="Pearson M."/>
            <person name="Roberts A."/>
            <person name="Saif S."/>
            <person name="Shea T."/>
            <person name="Shenoy N."/>
            <person name="Sisk P."/>
            <person name="Stolte C."/>
            <person name="Sykes S."/>
            <person name="Thomson T."/>
            <person name="Walk T."/>
            <person name="White J."/>
            <person name="Yandava C."/>
            <person name="Izard J."/>
            <person name="Baranova O.V."/>
            <person name="Blanton J.M."/>
            <person name="Tanner A.C."/>
            <person name="Dewhirst F.E."/>
            <person name="Haas B."/>
            <person name="Nusbaum C."/>
            <person name="Birren B."/>
        </authorList>
    </citation>
    <scope>NUCLEOTIDE SEQUENCE [LARGE SCALE GENOMIC DNA]</scope>
    <source>
        <strain evidence="1">1-1 BBBD Race 1</strain>
    </source>
</reference>
<dbReference type="Proteomes" id="UP000005240">
    <property type="component" value="Unassembled WGS sequence"/>
</dbReference>
<evidence type="ECO:0000313" key="1">
    <source>
        <dbReference type="EMBL" id="OAV88320.1"/>
    </source>
</evidence>
<gene>
    <name evidence="1" type="ORF">PTTG_12628</name>
</gene>
<reference evidence="2" key="4">
    <citation type="submission" date="2025-05" db="UniProtKB">
        <authorList>
            <consortium name="EnsemblFungi"/>
        </authorList>
    </citation>
    <scope>IDENTIFICATION</scope>
    <source>
        <strain evidence="2">isolate 1-1 / race 1 (BBBD)</strain>
    </source>
</reference>
<dbReference type="PANTHER" id="PTHR33069:SF3">
    <property type="entry name" value="DYNEIN HEAVY CHAIN TAIL DOMAIN-CONTAINING PROTEIN"/>
    <property type="match status" value="1"/>
</dbReference>
<dbReference type="EnsemblFungi" id="PTTG_12628-t43_1">
    <property type="protein sequence ID" value="PTTG_12628-t43_1-p1"/>
    <property type="gene ID" value="PTTG_12628"/>
</dbReference>
<reference evidence="1" key="2">
    <citation type="submission" date="2016-05" db="EMBL/GenBank/DDBJ databases">
        <title>Comparative analysis highlights variable genome content of wheat rusts and divergence of the mating loci.</title>
        <authorList>
            <person name="Cuomo C.A."/>
            <person name="Bakkeren G."/>
            <person name="Szabo L."/>
            <person name="Khalil H."/>
            <person name="Joly D."/>
            <person name="Goldberg J."/>
            <person name="Young S."/>
            <person name="Zeng Q."/>
            <person name="Fellers J."/>
        </authorList>
    </citation>
    <scope>NUCLEOTIDE SEQUENCE [LARGE SCALE GENOMIC DNA]</scope>
    <source>
        <strain evidence="1">1-1 BBBD Race 1</strain>
    </source>
</reference>
<protein>
    <submittedName>
        <fullName evidence="1 2">Uncharacterized protein</fullName>
    </submittedName>
</protein>
<dbReference type="OrthoDB" id="2500854at2759"/>
<dbReference type="VEuPathDB" id="FungiDB:PTTG_12628"/>